<comment type="caution">
    <text evidence="4">Lacks conserved residue(s) required for the propagation of feature annotation.</text>
</comment>
<dbReference type="InterPro" id="IPR026590">
    <property type="entry name" value="Ssirtuin_cat_dom"/>
</dbReference>
<dbReference type="Pfam" id="PF02146">
    <property type="entry name" value="SIR2"/>
    <property type="match status" value="1"/>
</dbReference>
<evidence type="ECO:0000313" key="6">
    <source>
        <dbReference type="EMBL" id="VFS51479.1"/>
    </source>
</evidence>
<accession>A0A485A1S1</accession>
<protein>
    <recommendedName>
        <fullName evidence="1">protein acetyllysine N-acetyltransferase</fullName>
        <ecNumber evidence="1">2.3.1.286</ecNumber>
    </recommendedName>
</protein>
<evidence type="ECO:0000313" key="7">
    <source>
        <dbReference type="Proteomes" id="UP000373449"/>
    </source>
</evidence>
<proteinExistence type="predicted"/>
<dbReference type="PROSITE" id="PS50305">
    <property type="entry name" value="SIRTUIN"/>
    <property type="match status" value="1"/>
</dbReference>
<sequence>MHGELLKVRCTVSGKVSEWRGDLTVDDGCCCCRRLSQCAPHIVWFGEMPIEMATINQAIAEADYFIAIGTSGNVYPAAGFCAQCPFIWRPHVELNLEPSQVGSTFAEKHYGLASQVGAGVY</sequence>
<dbReference type="GO" id="GO:0016787">
    <property type="term" value="F:hydrolase activity"/>
    <property type="evidence" value="ECO:0007669"/>
    <property type="project" value="UniProtKB-KW"/>
</dbReference>
<evidence type="ECO:0000256" key="3">
    <source>
        <dbReference type="ARBA" id="ARBA00023027"/>
    </source>
</evidence>
<feature type="domain" description="Deacetylase sirtuin-type" evidence="5">
    <location>
        <begin position="1"/>
        <end position="121"/>
    </location>
</feature>
<gene>
    <name evidence="6" type="primary">cobB_2</name>
    <name evidence="6" type="ORF">NCTC12282_05122</name>
</gene>
<dbReference type="EMBL" id="CAADJA010000002">
    <property type="protein sequence ID" value="VFS51479.1"/>
    <property type="molecule type" value="Genomic_DNA"/>
</dbReference>
<dbReference type="SUPFAM" id="SSF52467">
    <property type="entry name" value="DHS-like NAD/FAD-binding domain"/>
    <property type="match status" value="1"/>
</dbReference>
<evidence type="ECO:0000256" key="2">
    <source>
        <dbReference type="ARBA" id="ARBA00022679"/>
    </source>
</evidence>
<dbReference type="EC" id="2.3.1.286" evidence="1"/>
<keyword evidence="6" id="KW-0378">Hydrolase</keyword>
<dbReference type="AlphaFoldDB" id="A0A485A1S1"/>
<dbReference type="Proteomes" id="UP000373449">
    <property type="component" value="Unassembled WGS sequence"/>
</dbReference>
<dbReference type="GO" id="GO:0034979">
    <property type="term" value="F:NAD-dependent protein lysine deacetylase activity"/>
    <property type="evidence" value="ECO:0007669"/>
    <property type="project" value="UniProtKB-EC"/>
</dbReference>
<reference evidence="6 7" key="1">
    <citation type="submission" date="2019-03" db="EMBL/GenBank/DDBJ databases">
        <authorList>
            <consortium name="Pathogen Informatics"/>
        </authorList>
    </citation>
    <scope>NUCLEOTIDE SEQUENCE [LARGE SCALE GENOMIC DNA]</scope>
    <source>
        <strain evidence="6 7">NCTC12282</strain>
    </source>
</reference>
<evidence type="ECO:0000256" key="4">
    <source>
        <dbReference type="PROSITE-ProRule" id="PRU00236"/>
    </source>
</evidence>
<dbReference type="Gene3D" id="3.40.50.1220">
    <property type="entry name" value="TPP-binding domain"/>
    <property type="match status" value="1"/>
</dbReference>
<evidence type="ECO:0000259" key="5">
    <source>
        <dbReference type="PROSITE" id="PS50305"/>
    </source>
</evidence>
<dbReference type="InterPro" id="IPR003000">
    <property type="entry name" value="Sirtuin"/>
</dbReference>
<keyword evidence="2" id="KW-0808">Transferase</keyword>
<evidence type="ECO:0000256" key="1">
    <source>
        <dbReference type="ARBA" id="ARBA00012928"/>
    </source>
</evidence>
<organism evidence="6 7">
    <name type="scientific">Budvicia aquatica</name>
    <dbReference type="NCBI Taxonomy" id="82979"/>
    <lineage>
        <taxon>Bacteria</taxon>
        <taxon>Pseudomonadati</taxon>
        <taxon>Pseudomonadota</taxon>
        <taxon>Gammaproteobacteria</taxon>
        <taxon>Enterobacterales</taxon>
        <taxon>Budviciaceae</taxon>
        <taxon>Budvicia</taxon>
    </lineage>
</organism>
<keyword evidence="3" id="KW-0520">NAD</keyword>
<dbReference type="InterPro" id="IPR029035">
    <property type="entry name" value="DHS-like_NAD/FAD-binding_dom"/>
</dbReference>
<name>A0A485A1S1_9GAMM</name>
<dbReference type="GO" id="GO:0070403">
    <property type="term" value="F:NAD+ binding"/>
    <property type="evidence" value="ECO:0007669"/>
    <property type="project" value="InterPro"/>
</dbReference>